<reference evidence="2" key="1">
    <citation type="submission" date="2017-02" db="EMBL/GenBank/DDBJ databases">
        <authorList>
            <person name="Varghese N."/>
            <person name="Submissions S."/>
        </authorList>
    </citation>
    <scope>NUCLEOTIDE SEQUENCE [LARGE SCALE GENOMIC DNA]</scope>
    <source>
        <strain evidence="2">DSM 22224</strain>
    </source>
</reference>
<organism evidence="1 2">
    <name type="scientific">Chitinophaga eiseniae</name>
    <dbReference type="NCBI Taxonomy" id="634771"/>
    <lineage>
        <taxon>Bacteria</taxon>
        <taxon>Pseudomonadati</taxon>
        <taxon>Bacteroidota</taxon>
        <taxon>Chitinophagia</taxon>
        <taxon>Chitinophagales</taxon>
        <taxon>Chitinophagaceae</taxon>
        <taxon>Chitinophaga</taxon>
    </lineage>
</organism>
<protein>
    <recommendedName>
        <fullName evidence="3">Acetyltransferase (GNAT) family protein</fullName>
    </recommendedName>
</protein>
<keyword evidence="2" id="KW-1185">Reference proteome</keyword>
<dbReference type="RefSeq" id="WP_078672792.1">
    <property type="nucleotide sequence ID" value="NZ_FUWZ01000006.1"/>
</dbReference>
<sequence>MKLSSGPERGKGYGRKAIGLVLRNLAARKIYGLYTSCGEGKASPPELYQRLGFAATGVYYDDEAEMKLIFTDATVEQLLS</sequence>
<dbReference type="Proteomes" id="UP000190367">
    <property type="component" value="Unassembled WGS sequence"/>
</dbReference>
<evidence type="ECO:0000313" key="2">
    <source>
        <dbReference type="Proteomes" id="UP000190367"/>
    </source>
</evidence>
<proteinExistence type="predicted"/>
<dbReference type="EMBL" id="FUWZ01000006">
    <property type="protein sequence ID" value="SKA44655.1"/>
    <property type="molecule type" value="Genomic_DNA"/>
</dbReference>
<dbReference type="Gene3D" id="3.40.630.30">
    <property type="match status" value="1"/>
</dbReference>
<dbReference type="InterPro" id="IPR016181">
    <property type="entry name" value="Acyl_CoA_acyltransferase"/>
</dbReference>
<evidence type="ECO:0008006" key="3">
    <source>
        <dbReference type="Google" id="ProtNLM"/>
    </source>
</evidence>
<gene>
    <name evidence="1" type="ORF">SAMN04488128_106457</name>
</gene>
<dbReference type="AlphaFoldDB" id="A0A1T4TW27"/>
<accession>A0A1T4TW27</accession>
<name>A0A1T4TW27_9BACT</name>
<dbReference type="SUPFAM" id="SSF55729">
    <property type="entry name" value="Acyl-CoA N-acyltransferases (Nat)"/>
    <property type="match status" value="1"/>
</dbReference>
<evidence type="ECO:0000313" key="1">
    <source>
        <dbReference type="EMBL" id="SKA44655.1"/>
    </source>
</evidence>
<dbReference type="OrthoDB" id="9127144at2"/>